<evidence type="ECO:0000256" key="1">
    <source>
        <dbReference type="ARBA" id="ARBA00022884"/>
    </source>
</evidence>
<proteinExistence type="predicted"/>
<dbReference type="RefSeq" id="WP_194446729.1">
    <property type="nucleotide sequence ID" value="NZ_CP063849.1"/>
</dbReference>
<accession>A0A7S7SHK7</accession>
<evidence type="ECO:0000313" key="2">
    <source>
        <dbReference type="EMBL" id="QOY85059.1"/>
    </source>
</evidence>
<dbReference type="KEGG" id="pfer:IRI77_19630"/>
<dbReference type="EMBL" id="CP063849">
    <property type="protein sequence ID" value="QOY85059.1"/>
    <property type="molecule type" value="Genomic_DNA"/>
</dbReference>
<dbReference type="GO" id="GO:0003723">
    <property type="term" value="F:RNA binding"/>
    <property type="evidence" value="ECO:0007669"/>
    <property type="project" value="UniProtKB-KW"/>
</dbReference>
<protein>
    <recommendedName>
        <fullName evidence="4">CRISPR type III A-associated protein Csm5</fullName>
    </recommendedName>
</protein>
<dbReference type="AlphaFoldDB" id="A0A7S7SHK7"/>
<organism evidence="2 3">
    <name type="scientific">Paludibaculum fermentans</name>
    <dbReference type="NCBI Taxonomy" id="1473598"/>
    <lineage>
        <taxon>Bacteria</taxon>
        <taxon>Pseudomonadati</taxon>
        <taxon>Acidobacteriota</taxon>
        <taxon>Terriglobia</taxon>
        <taxon>Bryobacterales</taxon>
        <taxon>Bryobacteraceae</taxon>
        <taxon>Paludibaculum</taxon>
    </lineage>
</organism>
<dbReference type="PANTHER" id="PTHR38007:SF1">
    <property type="entry name" value="CRISPR SYSTEM CMS PROTEIN CSM5"/>
    <property type="match status" value="1"/>
</dbReference>
<sequence length="392" mass="42805">MKNYRLTVLTPLLVGDGQKLAPIDYMVWKDQVNVLDQRRIFRLLAKGPRLDTYLNQIRKAERLDFASWGGYAQNYASRRIPFEHPSCALYYARTSPEHLFIPTFAATPTGGVYVPASAVKGPLRTALLIDRASEGQWKDFAGRLAALERMPTSPAEGLETSTLGASGVSRTRSMMLADSDSLSSGGTTRVYLIRTSTILQRGTKLELGWKMSPRGAVEARRPTDSTPMFAEMAVPGTVFEGKYQDTPAMASAEMLRALRWKEPAGARRFAQAANAAAAKLLEVQRKYAESTGLTGVVESIDQLSARLAAVRESAASCLVCLGWGTGILSKSASIDMAADPFRQILRSLPVYSQPLRSGLPFPKTRRVVFMNDQPAALPGWAELAFDATGHLA</sequence>
<evidence type="ECO:0008006" key="4">
    <source>
        <dbReference type="Google" id="ProtNLM"/>
    </source>
</evidence>
<keyword evidence="3" id="KW-1185">Reference proteome</keyword>
<keyword evidence="1" id="KW-0694">RNA-binding</keyword>
<evidence type="ECO:0000313" key="3">
    <source>
        <dbReference type="Proteomes" id="UP000593892"/>
    </source>
</evidence>
<name>A0A7S7SHK7_PALFE</name>
<dbReference type="InterPro" id="IPR010173">
    <property type="entry name" value="CRISPR-assoc_Csm5"/>
</dbReference>
<gene>
    <name evidence="2" type="ORF">IRI77_19630</name>
</gene>
<dbReference type="PANTHER" id="PTHR38007">
    <property type="entry name" value="CRISPR SYSTEM CMS PROTEIN CSM5"/>
    <property type="match status" value="1"/>
</dbReference>
<dbReference type="Proteomes" id="UP000593892">
    <property type="component" value="Chromosome"/>
</dbReference>
<reference evidence="2 3" key="1">
    <citation type="submission" date="2020-10" db="EMBL/GenBank/DDBJ databases">
        <title>Complete genome sequence of Paludibaculum fermentans P105T, a facultatively anaerobic acidobacterium capable of dissimilatory Fe(III) reduction.</title>
        <authorList>
            <person name="Dedysh S.N."/>
            <person name="Beletsky A.V."/>
            <person name="Kulichevskaya I.S."/>
            <person name="Mardanov A.V."/>
            <person name="Ravin N.V."/>
        </authorList>
    </citation>
    <scope>NUCLEOTIDE SEQUENCE [LARGE SCALE GENOMIC DNA]</scope>
    <source>
        <strain evidence="2 3">P105</strain>
    </source>
</reference>